<dbReference type="PANTHER" id="PTHR19855:SF11">
    <property type="entry name" value="RIBOSOME BIOGENESIS PROTEIN WDR12"/>
    <property type="match status" value="1"/>
</dbReference>
<dbReference type="SUPFAM" id="SSF50978">
    <property type="entry name" value="WD40 repeat-like"/>
    <property type="match status" value="1"/>
</dbReference>
<evidence type="ECO:0000256" key="2">
    <source>
        <dbReference type="SAM" id="MobiDB-lite"/>
    </source>
</evidence>
<evidence type="ECO:0000313" key="4">
    <source>
        <dbReference type="Proteomes" id="UP000224006"/>
    </source>
</evidence>
<dbReference type="Proteomes" id="UP000224006">
    <property type="component" value="Chromosome XIII"/>
</dbReference>
<dbReference type="SMART" id="SM00320">
    <property type="entry name" value="WD40"/>
    <property type="match status" value="5"/>
</dbReference>
<dbReference type="Gene3D" id="2.130.10.10">
    <property type="entry name" value="YVTN repeat-like/Quinoprotein amine dehydrogenase"/>
    <property type="match status" value="2"/>
</dbReference>
<feature type="region of interest" description="Disordered" evidence="2">
    <location>
        <begin position="1"/>
        <end position="113"/>
    </location>
</feature>
<feature type="compositionally biased region" description="Low complexity" evidence="2">
    <location>
        <begin position="1"/>
        <end position="15"/>
    </location>
</feature>
<dbReference type="OrthoDB" id="331442at2759"/>
<dbReference type="STRING" id="94643.A0A2A9M5R3"/>
<protein>
    <submittedName>
        <fullName evidence="3">WD domain, G-beta repeat-containing protein</fullName>
    </submittedName>
</protein>
<sequence>MPLASSAAANSRRASGTLPAEGASATAPRVSRLSVSASSSPVPSSSPPQGRSSKRRPAPSASGRLGAPPASRCSPMPSGAASSLSSSRRSATSEWHAGSQPPRAPSGEARGGAAIGCDASAHAWLREFAPPLRRLRHRKEVLSEGPTQTQVLPNGHDRSVLCLDVHASGLFAVSGSADHALRLFRLPVASSSSLVGELFRPKEGHSDWVTCCTFTADDSVVSAGMDGKLFLWNTQKYLGASSSSTAAARAVHAAASSAAPSLSRAALPGASATAGGLQVPREGREPVALPERTVESRASTNRIAAREFRGAHLASVSGLQLAAGGASASPSASKSESVARGAGGAAATAGCSHYCMTSGYDGFLRLWNLQTLREVAALSSVPGDSAQMNPPSPLLHFVWANDFACAGTKTGDLKVWDVNAGRLVSAAFPRTGRRPHRAGGVGCLRLWAPDAACGAETGGDTLSPQGACAVPLVFSGGVQEGSLCVWDPRAFANPAVSLQAHAGSINEILFLAGDSAAPSPDTVCTLGADGACRFWDLRKVAAARASPPLGEVSLGGPARGFLCGVSLAEGLVCGGAGDGSVYLMRTPDSEKEDTEAMGSRGLAEKKGICWGFGCDTKGAVQVMRAVRRLDPETEEGGESAEATRREVVQAVVTGGDDGHLSFLGFE</sequence>
<dbReference type="PROSITE" id="PS50082">
    <property type="entry name" value="WD_REPEATS_2"/>
    <property type="match status" value="1"/>
</dbReference>
<feature type="compositionally biased region" description="Low complexity" evidence="2">
    <location>
        <begin position="28"/>
        <end position="51"/>
    </location>
</feature>
<dbReference type="Pfam" id="PF00400">
    <property type="entry name" value="WD40"/>
    <property type="match status" value="2"/>
</dbReference>
<dbReference type="InterPro" id="IPR036322">
    <property type="entry name" value="WD40_repeat_dom_sf"/>
</dbReference>
<organism evidence="3 4">
    <name type="scientific">Besnoitia besnoiti</name>
    <name type="common">Apicomplexan protozoan</name>
    <dbReference type="NCBI Taxonomy" id="94643"/>
    <lineage>
        <taxon>Eukaryota</taxon>
        <taxon>Sar</taxon>
        <taxon>Alveolata</taxon>
        <taxon>Apicomplexa</taxon>
        <taxon>Conoidasida</taxon>
        <taxon>Coccidia</taxon>
        <taxon>Eucoccidiorida</taxon>
        <taxon>Eimeriorina</taxon>
        <taxon>Sarcocystidae</taxon>
        <taxon>Besnoitia</taxon>
    </lineage>
</organism>
<evidence type="ECO:0000256" key="1">
    <source>
        <dbReference type="PROSITE-ProRule" id="PRU00221"/>
    </source>
</evidence>
<feature type="repeat" description="WD" evidence="1">
    <location>
        <begin position="202"/>
        <end position="233"/>
    </location>
</feature>
<dbReference type="RefSeq" id="XP_029215235.1">
    <property type="nucleotide sequence ID" value="XM_029361768.1"/>
</dbReference>
<dbReference type="EMBL" id="NWUJ01000016">
    <property type="protein sequence ID" value="PFH31226.1"/>
    <property type="molecule type" value="Genomic_DNA"/>
</dbReference>
<accession>A0A2A9M5R3</accession>
<dbReference type="KEGG" id="bbes:BESB_031000"/>
<evidence type="ECO:0000313" key="3">
    <source>
        <dbReference type="EMBL" id="PFH31226.1"/>
    </source>
</evidence>
<proteinExistence type="predicted"/>
<keyword evidence="4" id="KW-1185">Reference proteome</keyword>
<dbReference type="PANTHER" id="PTHR19855">
    <property type="entry name" value="WD40 REPEAT PROTEIN 12, 37"/>
    <property type="match status" value="1"/>
</dbReference>
<gene>
    <name evidence="3" type="ORF">BESB_031000</name>
</gene>
<name>A0A2A9M5R3_BESBE</name>
<dbReference type="GeneID" id="40308152"/>
<dbReference type="InterPro" id="IPR001680">
    <property type="entry name" value="WD40_rpt"/>
</dbReference>
<keyword evidence="1" id="KW-0853">WD repeat</keyword>
<dbReference type="AlphaFoldDB" id="A0A2A9M5R3"/>
<feature type="compositionally biased region" description="Low complexity" evidence="2">
    <location>
        <begin position="74"/>
        <end position="93"/>
    </location>
</feature>
<dbReference type="InterPro" id="IPR015943">
    <property type="entry name" value="WD40/YVTN_repeat-like_dom_sf"/>
</dbReference>
<comment type="caution">
    <text evidence="3">The sequence shown here is derived from an EMBL/GenBank/DDBJ whole genome shotgun (WGS) entry which is preliminary data.</text>
</comment>
<dbReference type="VEuPathDB" id="ToxoDB:BESB_031000"/>
<reference evidence="3 4" key="1">
    <citation type="submission" date="2017-09" db="EMBL/GenBank/DDBJ databases">
        <title>Genome sequencing of Besnoitia besnoiti strain Bb-Ger1.</title>
        <authorList>
            <person name="Schares G."/>
            <person name="Venepally P."/>
            <person name="Lorenzi H.A."/>
        </authorList>
    </citation>
    <scope>NUCLEOTIDE SEQUENCE [LARGE SCALE GENOMIC DNA]</scope>
    <source>
        <strain evidence="3 4">Bb-Ger1</strain>
    </source>
</reference>